<gene>
    <name evidence="1" type="ORF">BACI71_40379</name>
</gene>
<reference evidence="1 2" key="1">
    <citation type="submission" date="2019-10" db="EMBL/GenBank/DDBJ databases">
        <authorList>
            <person name="Karimi E."/>
        </authorList>
    </citation>
    <scope>NUCLEOTIDE SEQUENCE [LARGE SCALE GENOMIC DNA]</scope>
    <source>
        <strain evidence="1">Bacillus sp. 71</strain>
    </source>
</reference>
<dbReference type="EMBL" id="CABWMC010000029">
    <property type="protein sequence ID" value="VXC60565.1"/>
    <property type="molecule type" value="Genomic_DNA"/>
</dbReference>
<evidence type="ECO:0000313" key="2">
    <source>
        <dbReference type="Proteomes" id="UP000437562"/>
    </source>
</evidence>
<dbReference type="RefSeq" id="WP_159146557.1">
    <property type="nucleotide sequence ID" value="NZ_LR733376.1"/>
</dbReference>
<proteinExistence type="predicted"/>
<dbReference type="AlphaFoldDB" id="A0A654A176"/>
<dbReference type="Proteomes" id="UP000437562">
    <property type="component" value="Unassembled WGS sequence"/>
</dbReference>
<organism evidence="1 2">
    <name type="scientific">Bacillus mycoides</name>
    <dbReference type="NCBI Taxonomy" id="1405"/>
    <lineage>
        <taxon>Bacteria</taxon>
        <taxon>Bacillati</taxon>
        <taxon>Bacillota</taxon>
        <taxon>Bacilli</taxon>
        <taxon>Bacillales</taxon>
        <taxon>Bacillaceae</taxon>
        <taxon>Bacillus</taxon>
        <taxon>Bacillus cereus group</taxon>
    </lineage>
</organism>
<accession>A0A654A176</accession>
<evidence type="ECO:0000313" key="1">
    <source>
        <dbReference type="EMBL" id="VXC60565.1"/>
    </source>
</evidence>
<name>A0A654A176_BACMY</name>
<protein>
    <submittedName>
        <fullName evidence="1">Uncharacterized protein</fullName>
    </submittedName>
</protein>
<sequence length="186" mass="21096">MQLMKFNNTGHLTESFSEEGQDLLKDAELFSTGKHRGRNYTSKDLHTLASSFNKEDMIPIQLDHSESAKDTVGLLESVKVVGEKLMGTVRIIEDSIKQRVQKGLAKKVSISFYTDEKGNPTRIREVSLVAFPQLKGAQLFSEQEQHLKYNPQEVYKAFSVTMEAIAQEEKSFNEEYKQYVASLGIK</sequence>